<reference evidence="2 3" key="1">
    <citation type="journal article" date="2010" name="Nature">
        <title>Genome sequence of the palaeopolyploid soybean.</title>
        <authorList>
            <person name="Schmutz J."/>
            <person name="Cannon S.B."/>
            <person name="Schlueter J."/>
            <person name="Ma J."/>
            <person name="Mitros T."/>
            <person name="Nelson W."/>
            <person name="Hyten D.L."/>
            <person name="Song Q."/>
            <person name="Thelen J.J."/>
            <person name="Cheng J."/>
            <person name="Xu D."/>
            <person name="Hellsten U."/>
            <person name="May G.D."/>
            <person name="Yu Y."/>
            <person name="Sakurai T."/>
            <person name="Umezawa T."/>
            <person name="Bhattacharyya M.K."/>
            <person name="Sandhu D."/>
            <person name="Valliyodan B."/>
            <person name="Lindquist E."/>
            <person name="Peto M."/>
            <person name="Grant D."/>
            <person name="Shu S."/>
            <person name="Goodstein D."/>
            <person name="Barry K."/>
            <person name="Futrell-Griggs M."/>
            <person name="Abernathy B."/>
            <person name="Du J."/>
            <person name="Tian Z."/>
            <person name="Zhu L."/>
            <person name="Gill N."/>
            <person name="Joshi T."/>
            <person name="Libault M."/>
            <person name="Sethuraman A."/>
            <person name="Zhang X.-C."/>
            <person name="Shinozaki K."/>
            <person name="Nguyen H.T."/>
            <person name="Wing R.A."/>
            <person name="Cregan P."/>
            <person name="Specht J."/>
            <person name="Grimwood J."/>
            <person name="Rokhsar D."/>
            <person name="Stacey G."/>
            <person name="Shoemaker R.C."/>
            <person name="Jackson S.A."/>
        </authorList>
    </citation>
    <scope>NUCLEOTIDE SEQUENCE</scope>
    <source>
        <strain evidence="3">cv. Williams 82</strain>
        <tissue evidence="2">Callus</tissue>
    </source>
</reference>
<evidence type="ECO:0000259" key="1">
    <source>
        <dbReference type="Pfam" id="PF14244"/>
    </source>
</evidence>
<reference evidence="2" key="3">
    <citation type="submission" date="2018-07" db="EMBL/GenBank/DDBJ databases">
        <title>WGS assembly of Glycine max.</title>
        <authorList>
            <person name="Schmutz J."/>
            <person name="Cannon S."/>
            <person name="Schlueter J."/>
            <person name="Ma J."/>
            <person name="Mitros T."/>
            <person name="Nelson W."/>
            <person name="Hyten D."/>
            <person name="Song Q."/>
            <person name="Thelen J."/>
            <person name="Cheng J."/>
            <person name="Xu D."/>
            <person name="Hellsten U."/>
            <person name="May G."/>
            <person name="Yu Y."/>
            <person name="Sakurai T."/>
            <person name="Umezawa T."/>
            <person name="Bhattacharyya M."/>
            <person name="Sandhu D."/>
            <person name="Valliyodan B."/>
            <person name="Lindquist E."/>
            <person name="Peto M."/>
            <person name="Grant D."/>
            <person name="Shu S."/>
            <person name="Goodstein D."/>
            <person name="Barry K."/>
            <person name="Futrell-Griggs M."/>
            <person name="Abernathy B."/>
            <person name="Du J."/>
            <person name="Tian Z."/>
            <person name="Zhu L."/>
            <person name="Gill N."/>
            <person name="Joshi T."/>
            <person name="Libault M."/>
            <person name="Sethuraman A."/>
            <person name="Zhang X."/>
            <person name="Shinozaki K."/>
            <person name="Nguyen H."/>
            <person name="Wing R."/>
            <person name="Cregan P."/>
            <person name="Specht J."/>
            <person name="Grimwood J."/>
            <person name="Rokhsar D."/>
            <person name="Stacey G."/>
            <person name="Shoemaker R."/>
            <person name="Jackson S."/>
        </authorList>
    </citation>
    <scope>NUCLEOTIDE SEQUENCE</scope>
    <source>
        <tissue evidence="2">Callus</tissue>
    </source>
</reference>
<dbReference type="Gramene" id="KRH76082">
    <property type="protein sequence ID" value="KRH76082"/>
    <property type="gene ID" value="GLYMA_01G129900"/>
</dbReference>
<feature type="domain" description="Retrotransposon Copia-like N-terminal" evidence="1">
    <location>
        <begin position="9"/>
        <end position="46"/>
    </location>
</feature>
<gene>
    <name evidence="2" type="ORF">GLYMA_01G129900</name>
</gene>
<evidence type="ECO:0000313" key="2">
    <source>
        <dbReference type="EMBL" id="KRH76082.1"/>
    </source>
</evidence>
<reference evidence="3" key="2">
    <citation type="submission" date="2018-02" db="UniProtKB">
        <authorList>
            <consortium name="EnsemblPlants"/>
        </authorList>
    </citation>
    <scope>IDENTIFICATION</scope>
    <source>
        <strain evidence="3">Williams 82</strain>
    </source>
</reference>
<evidence type="ECO:0000313" key="4">
    <source>
        <dbReference type="Proteomes" id="UP000008827"/>
    </source>
</evidence>
<organism evidence="2">
    <name type="scientific">Glycine max</name>
    <name type="common">Soybean</name>
    <name type="synonym">Glycine hispida</name>
    <dbReference type="NCBI Taxonomy" id="3847"/>
    <lineage>
        <taxon>Eukaryota</taxon>
        <taxon>Viridiplantae</taxon>
        <taxon>Streptophyta</taxon>
        <taxon>Embryophyta</taxon>
        <taxon>Tracheophyta</taxon>
        <taxon>Spermatophyta</taxon>
        <taxon>Magnoliopsida</taxon>
        <taxon>eudicotyledons</taxon>
        <taxon>Gunneridae</taxon>
        <taxon>Pentapetalae</taxon>
        <taxon>rosids</taxon>
        <taxon>fabids</taxon>
        <taxon>Fabales</taxon>
        <taxon>Fabaceae</taxon>
        <taxon>Papilionoideae</taxon>
        <taxon>50 kb inversion clade</taxon>
        <taxon>NPAAA clade</taxon>
        <taxon>indigoferoid/millettioid clade</taxon>
        <taxon>Phaseoleae</taxon>
        <taxon>Glycine</taxon>
        <taxon>Glycine subgen. Soja</taxon>
    </lineage>
</organism>
<dbReference type="Proteomes" id="UP000008827">
    <property type="component" value="Chromosome 1"/>
</dbReference>
<dbReference type="EMBL" id="CM000834">
    <property type="protein sequence ID" value="KRH76082.1"/>
    <property type="molecule type" value="Genomic_DNA"/>
</dbReference>
<dbReference type="Pfam" id="PF14244">
    <property type="entry name" value="Retrotran_gag_3"/>
    <property type="match status" value="1"/>
</dbReference>
<name>A0A0R0LFF9_SOYBN</name>
<dbReference type="AlphaFoldDB" id="A0A0R0LFF9"/>
<dbReference type="OMA" id="STAQAIW"/>
<dbReference type="PANTHER" id="PTHR37610:SF97">
    <property type="entry name" value="RETROTRANSPOSON GAG DOMAIN-CONTAINING PROTEIN"/>
    <property type="match status" value="1"/>
</dbReference>
<protein>
    <recommendedName>
        <fullName evidence="1">Retrotransposon Copia-like N-terminal domain-containing protein</fullName>
    </recommendedName>
</protein>
<dbReference type="EnsemblPlants" id="KRH76082">
    <property type="protein sequence ID" value="KRH76082"/>
    <property type="gene ID" value="GLYMA_01G129900"/>
</dbReference>
<dbReference type="InterPro" id="IPR029472">
    <property type="entry name" value="Copia-like_N"/>
</dbReference>
<accession>A0A0R0LFF9</accession>
<evidence type="ECO:0000313" key="3">
    <source>
        <dbReference type="EnsemblPlants" id="KRH76082"/>
    </source>
</evidence>
<proteinExistence type="predicted"/>
<keyword evidence="4" id="KW-1185">Reference proteome</keyword>
<dbReference type="PANTHER" id="PTHR37610">
    <property type="entry name" value="CCHC-TYPE DOMAIN-CONTAINING PROTEIN"/>
    <property type="match status" value="1"/>
</dbReference>
<dbReference type="InParanoid" id="A0A0R0LFF9"/>
<sequence>MDDSNPFFIQTSFSSGENYNSWKKAIKMTLLGKNKFGFVNGFILEPSLEHSSHALWQRNDSIVASWLLNSLTKEIQISILHCSTAQAIWNDLKERFE</sequence>